<sequence>LDMMRVAELEANGVTTYSGIVSFYEKNDVAQMFYGPSNCFKVEMTTTPDAALWVVDATDSDKGNASSEALISLISNKQLQPRELLVVVINKMDSVDWSEQVFMDFANTFSHIAELTPARIGLVPVSALDGDNILDYPSEIDWIMGLSPSNDIGKAGIALNVPLMEVLR</sequence>
<protein>
    <submittedName>
        <fullName evidence="2">HR1 repeat Rho-binding protein</fullName>
    </submittedName>
</protein>
<evidence type="ECO:0000313" key="3">
    <source>
        <dbReference type="Proteomes" id="UP000076552"/>
    </source>
</evidence>
<reference evidence="2 3" key="1">
    <citation type="submission" date="2015-06" db="EMBL/GenBank/DDBJ databases">
        <title>Survival trade-offs in plant roots during colonization by closely related pathogenic and mutualistic fungi.</title>
        <authorList>
            <person name="Hacquard S."/>
            <person name="Kracher B."/>
            <person name="Hiruma K."/>
            <person name="Weinman A."/>
            <person name="Muench P."/>
            <person name="Garrido Oter R."/>
            <person name="Ver Loren van Themaat E."/>
            <person name="Dallerey J.-F."/>
            <person name="Damm U."/>
            <person name="Henrissat B."/>
            <person name="Lespinet O."/>
            <person name="Thon M."/>
            <person name="Kemen E."/>
            <person name="McHardy A.C."/>
            <person name="Schulze-Lefert P."/>
            <person name="O'Connell R.J."/>
        </authorList>
    </citation>
    <scope>NUCLEOTIDE SEQUENCE [LARGE SCALE GENOMIC DNA]</scope>
    <source>
        <strain evidence="2 3">0861</strain>
    </source>
</reference>
<dbReference type="InterPro" id="IPR000795">
    <property type="entry name" value="T_Tr_GTP-bd_dom"/>
</dbReference>
<dbReference type="EMBL" id="LFIV01000080">
    <property type="protein sequence ID" value="KZL70981.1"/>
    <property type="molecule type" value="Genomic_DNA"/>
</dbReference>
<name>A0A166SNS6_9PEZI</name>
<evidence type="ECO:0000259" key="1">
    <source>
        <dbReference type="Pfam" id="PF00009"/>
    </source>
</evidence>
<proteinExistence type="predicted"/>
<dbReference type="AlphaFoldDB" id="A0A166SNS6"/>
<gene>
    <name evidence="2" type="ORF">CT0861_11053</name>
</gene>
<comment type="caution">
    <text evidence="2">The sequence shown here is derived from an EMBL/GenBank/DDBJ whole genome shotgun (WGS) entry which is preliminary data.</text>
</comment>
<dbReference type="Proteomes" id="UP000076552">
    <property type="component" value="Unassembled WGS sequence"/>
</dbReference>
<keyword evidence="3" id="KW-1185">Reference proteome</keyword>
<dbReference type="Pfam" id="PF00009">
    <property type="entry name" value="GTP_EFTU"/>
    <property type="match status" value="1"/>
</dbReference>
<feature type="non-terminal residue" evidence="2">
    <location>
        <position position="1"/>
    </location>
</feature>
<evidence type="ECO:0000313" key="2">
    <source>
        <dbReference type="EMBL" id="KZL70981.1"/>
    </source>
</evidence>
<dbReference type="InterPro" id="IPR027417">
    <property type="entry name" value="P-loop_NTPase"/>
</dbReference>
<dbReference type="GO" id="GO:0003924">
    <property type="term" value="F:GTPase activity"/>
    <property type="evidence" value="ECO:0007669"/>
    <property type="project" value="InterPro"/>
</dbReference>
<dbReference type="Gene3D" id="3.40.50.300">
    <property type="entry name" value="P-loop containing nucleotide triphosphate hydrolases"/>
    <property type="match status" value="1"/>
</dbReference>
<feature type="domain" description="Tr-type G" evidence="1">
    <location>
        <begin position="46"/>
        <end position="134"/>
    </location>
</feature>
<dbReference type="STRING" id="708197.A0A166SNS6"/>
<dbReference type="GO" id="GO:0005525">
    <property type="term" value="F:GTP binding"/>
    <property type="evidence" value="ECO:0007669"/>
    <property type="project" value="InterPro"/>
</dbReference>
<accession>A0A166SNS6</accession>
<organism evidence="2 3">
    <name type="scientific">Colletotrichum tofieldiae</name>
    <dbReference type="NCBI Taxonomy" id="708197"/>
    <lineage>
        <taxon>Eukaryota</taxon>
        <taxon>Fungi</taxon>
        <taxon>Dikarya</taxon>
        <taxon>Ascomycota</taxon>
        <taxon>Pezizomycotina</taxon>
        <taxon>Sordariomycetes</taxon>
        <taxon>Hypocreomycetidae</taxon>
        <taxon>Glomerellales</taxon>
        <taxon>Glomerellaceae</taxon>
        <taxon>Colletotrichum</taxon>
        <taxon>Colletotrichum spaethianum species complex</taxon>
    </lineage>
</organism>
<dbReference type="SUPFAM" id="SSF52540">
    <property type="entry name" value="P-loop containing nucleoside triphosphate hydrolases"/>
    <property type="match status" value="1"/>
</dbReference>